<dbReference type="AlphaFoldDB" id="A0A084SV31"/>
<name>A0A084SV31_9BACT</name>
<protein>
    <submittedName>
        <fullName evidence="1">Uncharacterized protein</fullName>
    </submittedName>
</protein>
<proteinExistence type="predicted"/>
<organism evidence="1 2">
    <name type="scientific">Archangium violaceum Cb vi76</name>
    <dbReference type="NCBI Taxonomy" id="1406225"/>
    <lineage>
        <taxon>Bacteria</taxon>
        <taxon>Pseudomonadati</taxon>
        <taxon>Myxococcota</taxon>
        <taxon>Myxococcia</taxon>
        <taxon>Myxococcales</taxon>
        <taxon>Cystobacterineae</taxon>
        <taxon>Archangiaceae</taxon>
        <taxon>Archangium</taxon>
    </lineage>
</organism>
<accession>A0A084SV31</accession>
<reference evidence="1 2" key="1">
    <citation type="submission" date="2014-07" db="EMBL/GenBank/DDBJ databases">
        <title>Draft Genome Sequence of Gephyronic Acid Producer, Cystobacter violaceus Strain Cb vi76.</title>
        <authorList>
            <person name="Stevens D.C."/>
            <person name="Young J."/>
            <person name="Carmichael R."/>
            <person name="Tan J."/>
            <person name="Taylor R.E."/>
        </authorList>
    </citation>
    <scope>NUCLEOTIDE SEQUENCE [LARGE SCALE GENOMIC DNA]</scope>
    <source>
        <strain evidence="1 2">Cb vi76</strain>
    </source>
</reference>
<gene>
    <name evidence="1" type="ORF">Q664_16050</name>
</gene>
<dbReference type="Proteomes" id="UP000028547">
    <property type="component" value="Unassembled WGS sequence"/>
</dbReference>
<dbReference type="EMBL" id="JPMI01000098">
    <property type="protein sequence ID" value="KFA92316.1"/>
    <property type="molecule type" value="Genomic_DNA"/>
</dbReference>
<comment type="caution">
    <text evidence="1">The sequence shown here is derived from an EMBL/GenBank/DDBJ whole genome shotgun (WGS) entry which is preliminary data.</text>
</comment>
<sequence>MPEAVDYFSNHPLKLRLPWRLYQGPLVSTAARVVRESSAAERWTSSSTCSFGWVLAATARRPHDS</sequence>
<dbReference type="RefSeq" id="WP_043395331.1">
    <property type="nucleotide sequence ID" value="NZ_JPMI01000098.1"/>
</dbReference>
<evidence type="ECO:0000313" key="1">
    <source>
        <dbReference type="EMBL" id="KFA92316.1"/>
    </source>
</evidence>
<evidence type="ECO:0000313" key="2">
    <source>
        <dbReference type="Proteomes" id="UP000028547"/>
    </source>
</evidence>